<dbReference type="InterPro" id="IPR013685">
    <property type="entry name" value="POTRA_FtsQ_type"/>
</dbReference>
<dbReference type="RefSeq" id="WP_068724685.1">
    <property type="nucleotide sequence ID" value="NZ_LSKU01000001.1"/>
</dbReference>
<dbReference type="PROSITE" id="PS51779">
    <property type="entry name" value="POTRA"/>
    <property type="match status" value="1"/>
</dbReference>
<dbReference type="GO" id="GO:0005886">
    <property type="term" value="C:plasma membrane"/>
    <property type="evidence" value="ECO:0007669"/>
    <property type="project" value="TreeGrafter"/>
</dbReference>
<protein>
    <recommendedName>
        <fullName evidence="8">POTRA domain-containing protein</fullName>
    </recommendedName>
</protein>
<dbReference type="InterPro" id="IPR005548">
    <property type="entry name" value="Cell_div_FtsQ/DivIB_C"/>
</dbReference>
<dbReference type="AlphaFoldDB" id="A0A135L4C3"/>
<evidence type="ECO:0000313" key="9">
    <source>
        <dbReference type="EMBL" id="KXG43769.1"/>
    </source>
</evidence>
<dbReference type="PANTHER" id="PTHR37820">
    <property type="entry name" value="CELL DIVISION PROTEIN DIVIB"/>
    <property type="match status" value="1"/>
</dbReference>
<evidence type="ECO:0000256" key="1">
    <source>
        <dbReference type="ARBA" id="ARBA00004370"/>
    </source>
</evidence>
<reference evidence="9 10" key="1">
    <citation type="submission" date="2016-02" db="EMBL/GenBank/DDBJ databases">
        <title>Draft Genome for Tepidibacillus decaturensis nov. sp. Strain Z9, an Anaerobic, Moderately Thermophilic and Heterotrophic Bacterium from Deep Subsurface of the Illinois Basin, USA.</title>
        <authorList>
            <person name="Dong Y."/>
            <person name="Chang J.Y."/>
            <person name="Sanford R."/>
            <person name="Fouke B.W."/>
        </authorList>
    </citation>
    <scope>NUCLEOTIDE SEQUENCE [LARGE SCALE GENOMIC DNA]</scope>
    <source>
        <strain evidence="9 10">Z9</strain>
    </source>
</reference>
<dbReference type="InterPro" id="IPR034746">
    <property type="entry name" value="POTRA"/>
</dbReference>
<dbReference type="GO" id="GO:0051301">
    <property type="term" value="P:cell division"/>
    <property type="evidence" value="ECO:0007669"/>
    <property type="project" value="UniProtKB-KW"/>
</dbReference>
<organism evidence="9 10">
    <name type="scientific">Tepidibacillus decaturensis</name>
    <dbReference type="NCBI Taxonomy" id="1413211"/>
    <lineage>
        <taxon>Bacteria</taxon>
        <taxon>Bacillati</taxon>
        <taxon>Bacillota</taxon>
        <taxon>Bacilli</taxon>
        <taxon>Bacillales</taxon>
        <taxon>Bacillaceae</taxon>
        <taxon>Tepidibacillus</taxon>
    </lineage>
</organism>
<evidence type="ECO:0000256" key="4">
    <source>
        <dbReference type="ARBA" id="ARBA00022692"/>
    </source>
</evidence>
<comment type="subcellular location">
    <subcellularLocation>
        <location evidence="1">Membrane</location>
    </subcellularLocation>
</comment>
<sequence length="218" mass="25565">MITYFNLPISRITSIQITGLNLLTEKEIYEKGKLHQNMHYWFLKASSLENRLLELPEIKKVEVEKKYPGKLRIQILEQKPIAFLYSKKQWVPVLENGYLVQKKTDQIVMNRPLISEWKNNDQLPTLARELAKVDPAILDELSEIKNEPNMIDTNQVLIYTREGYRLHVHLDELSKKLNLLSSILENLKAKTKNLGDIYLLDSIRFEEYKNSGEPNNEN</sequence>
<dbReference type="PANTHER" id="PTHR37820:SF1">
    <property type="entry name" value="CELL DIVISION PROTEIN FTSQ"/>
    <property type="match status" value="1"/>
</dbReference>
<dbReference type="Pfam" id="PF08478">
    <property type="entry name" value="POTRA_1"/>
    <property type="match status" value="1"/>
</dbReference>
<accession>A0A135L4C3</accession>
<dbReference type="STRING" id="1413211.U473_06895"/>
<dbReference type="Pfam" id="PF03799">
    <property type="entry name" value="FtsQ_DivIB_C"/>
    <property type="match status" value="1"/>
</dbReference>
<keyword evidence="4" id="KW-0812">Transmembrane</keyword>
<dbReference type="OrthoDB" id="1819027at2"/>
<keyword evidence="3" id="KW-0132">Cell division</keyword>
<name>A0A135L4C3_9BACI</name>
<gene>
    <name evidence="9" type="ORF">U473_06895</name>
</gene>
<evidence type="ECO:0000256" key="7">
    <source>
        <dbReference type="ARBA" id="ARBA00023306"/>
    </source>
</evidence>
<evidence type="ECO:0000313" key="10">
    <source>
        <dbReference type="Proteomes" id="UP000070352"/>
    </source>
</evidence>
<evidence type="ECO:0000259" key="8">
    <source>
        <dbReference type="PROSITE" id="PS51779"/>
    </source>
</evidence>
<keyword evidence="2" id="KW-1003">Cell membrane</keyword>
<dbReference type="Gene3D" id="3.40.50.10960">
    <property type="match status" value="1"/>
</dbReference>
<dbReference type="Proteomes" id="UP000070352">
    <property type="component" value="Unassembled WGS sequence"/>
</dbReference>
<proteinExistence type="predicted"/>
<evidence type="ECO:0000256" key="5">
    <source>
        <dbReference type="ARBA" id="ARBA00022989"/>
    </source>
</evidence>
<feature type="domain" description="POTRA" evidence="8">
    <location>
        <begin position="10"/>
        <end position="78"/>
    </location>
</feature>
<dbReference type="EMBL" id="LSKU01000001">
    <property type="protein sequence ID" value="KXG43769.1"/>
    <property type="molecule type" value="Genomic_DNA"/>
</dbReference>
<evidence type="ECO:0000256" key="6">
    <source>
        <dbReference type="ARBA" id="ARBA00023136"/>
    </source>
</evidence>
<evidence type="ECO:0000256" key="3">
    <source>
        <dbReference type="ARBA" id="ARBA00022618"/>
    </source>
</evidence>
<keyword evidence="6" id="KW-0472">Membrane</keyword>
<dbReference type="Gene3D" id="3.10.20.310">
    <property type="entry name" value="membrane protein fhac"/>
    <property type="match status" value="1"/>
</dbReference>
<evidence type="ECO:0000256" key="2">
    <source>
        <dbReference type="ARBA" id="ARBA00022475"/>
    </source>
</evidence>
<keyword evidence="10" id="KW-1185">Reference proteome</keyword>
<comment type="caution">
    <text evidence="9">The sequence shown here is derived from an EMBL/GenBank/DDBJ whole genome shotgun (WGS) entry which is preliminary data.</text>
</comment>
<keyword evidence="7" id="KW-0131">Cell cycle</keyword>
<dbReference type="InterPro" id="IPR050487">
    <property type="entry name" value="FtsQ_DivIB"/>
</dbReference>
<keyword evidence="5" id="KW-1133">Transmembrane helix</keyword>